<feature type="transmembrane region" description="Helical" evidence="6">
    <location>
        <begin position="78"/>
        <end position="95"/>
    </location>
</feature>
<dbReference type="PANTHER" id="PTHR10283:SF82">
    <property type="entry name" value="SOLUTE CARRIER FAMILY 13 MEMBER 2"/>
    <property type="match status" value="1"/>
</dbReference>
<feature type="transmembrane region" description="Helical" evidence="6">
    <location>
        <begin position="29"/>
        <end position="47"/>
    </location>
</feature>
<dbReference type="PROSITE" id="PS01271">
    <property type="entry name" value="NA_SULFATE"/>
    <property type="match status" value="1"/>
</dbReference>
<feature type="transmembrane region" description="Helical" evidence="6">
    <location>
        <begin position="467"/>
        <end position="490"/>
    </location>
</feature>
<feature type="transmembrane region" description="Helical" evidence="6">
    <location>
        <begin position="170"/>
        <end position="188"/>
    </location>
</feature>
<dbReference type="Pfam" id="PF00939">
    <property type="entry name" value="Na_sulph_symp"/>
    <property type="match status" value="1"/>
</dbReference>
<dbReference type="AlphaFoldDB" id="I4C260"/>
<keyword evidence="8" id="KW-1185">Reference proteome</keyword>
<dbReference type="STRING" id="706587.Desti_0932"/>
<name>I4C260_DESTA</name>
<protein>
    <submittedName>
        <fullName evidence="7">Anion transporter</fullName>
    </submittedName>
</protein>
<dbReference type="KEGG" id="dti:Desti_0932"/>
<dbReference type="InterPro" id="IPR031312">
    <property type="entry name" value="Na/sul_symport_CS"/>
</dbReference>
<evidence type="ECO:0000256" key="6">
    <source>
        <dbReference type="SAM" id="Phobius"/>
    </source>
</evidence>
<sequence>MFATERRSYKSFAEAKETLTPQEERFEKWRNTIGLFLGPLVALWIYWAPMPSLSPQAHTLAAIIAWVGIWWITEPIPIPMSALLGAVLCVLFGIADAKKVFAPFADPIIQLFLGSFMLAEAMALHGLDKRFAYGIMSLKWVGSSTGRIMFAFGVICGVLSMWISNTAATAMMFPIGLGIIYAMADVMSQKTGEVVDATRLRFGTGMMLMTAYAASAGGIGTPVGTPPNLIGIAMIEKFVGVKIPFFQWMLFAIPLLVILFCILFVVMYYLHKPEITHIEGSHEYVMRERAELGAWTTGQKNALLAFLVTVVLWIIPGILAVLYGTDHPISKAYNRYMPEGVAALIGATLLFLLPVSWKDREFTISWGQATKIDWGTLLLFGGGITLGNLMFESKLAEAVGSGLLALSGASSLWGITFGAIFIAILVSETSSNTASANMVVPVMISLAVAAGVNPIPPAIGATLGASWGFMLPVSTPPNAIVYGSGMIPIIKMIRAGVFFDIIGGLGIWVGLWILLPLVGLA</sequence>
<evidence type="ECO:0000313" key="7">
    <source>
        <dbReference type="EMBL" id="AFM23651.1"/>
    </source>
</evidence>
<organism evidence="7 8">
    <name type="scientific">Desulfomonile tiedjei (strain ATCC 49306 / DSM 6799 / DCB-1)</name>
    <dbReference type="NCBI Taxonomy" id="706587"/>
    <lineage>
        <taxon>Bacteria</taxon>
        <taxon>Pseudomonadati</taxon>
        <taxon>Thermodesulfobacteriota</taxon>
        <taxon>Desulfomonilia</taxon>
        <taxon>Desulfomonilales</taxon>
        <taxon>Desulfomonilaceae</taxon>
        <taxon>Desulfomonile</taxon>
    </lineage>
</organism>
<dbReference type="GO" id="GO:0015141">
    <property type="term" value="F:succinate transmembrane transporter activity"/>
    <property type="evidence" value="ECO:0007669"/>
    <property type="project" value="UniProtKB-ARBA"/>
</dbReference>
<evidence type="ECO:0000256" key="2">
    <source>
        <dbReference type="ARBA" id="ARBA00022448"/>
    </source>
</evidence>
<keyword evidence="4 6" id="KW-1133">Transmembrane helix</keyword>
<accession>I4C260</accession>
<evidence type="ECO:0000256" key="3">
    <source>
        <dbReference type="ARBA" id="ARBA00022692"/>
    </source>
</evidence>
<evidence type="ECO:0000256" key="5">
    <source>
        <dbReference type="ARBA" id="ARBA00023136"/>
    </source>
</evidence>
<keyword evidence="3 6" id="KW-0812">Transmembrane</keyword>
<keyword evidence="5 6" id="KW-0472">Membrane</keyword>
<evidence type="ECO:0000256" key="1">
    <source>
        <dbReference type="ARBA" id="ARBA00004141"/>
    </source>
</evidence>
<dbReference type="EMBL" id="CP003360">
    <property type="protein sequence ID" value="AFM23651.1"/>
    <property type="molecule type" value="Genomic_DNA"/>
</dbReference>
<dbReference type="PANTHER" id="PTHR10283">
    <property type="entry name" value="SOLUTE CARRIER FAMILY 13 MEMBER"/>
    <property type="match status" value="1"/>
</dbReference>
<feature type="transmembrane region" description="Helical" evidence="6">
    <location>
        <begin position="374"/>
        <end position="391"/>
    </location>
</feature>
<feature type="transmembrane region" description="Helical" evidence="6">
    <location>
        <begin position="245"/>
        <end position="270"/>
    </location>
</feature>
<gene>
    <name evidence="7" type="ordered locus">Desti_0932</name>
</gene>
<evidence type="ECO:0000256" key="4">
    <source>
        <dbReference type="ARBA" id="ARBA00022989"/>
    </source>
</evidence>
<keyword evidence="2" id="KW-0813">Transport</keyword>
<comment type="subcellular location">
    <subcellularLocation>
        <location evidence="1">Membrane</location>
        <topology evidence="1">Multi-pass membrane protein</topology>
    </subcellularLocation>
</comment>
<reference evidence="8" key="1">
    <citation type="submission" date="2012-06" db="EMBL/GenBank/DDBJ databases">
        <title>Complete sequence of chromosome of Desulfomonile tiedjei DSM 6799.</title>
        <authorList>
            <person name="Lucas S."/>
            <person name="Copeland A."/>
            <person name="Lapidus A."/>
            <person name="Glavina del Rio T."/>
            <person name="Dalin E."/>
            <person name="Tice H."/>
            <person name="Bruce D."/>
            <person name="Goodwin L."/>
            <person name="Pitluck S."/>
            <person name="Peters L."/>
            <person name="Ovchinnikova G."/>
            <person name="Zeytun A."/>
            <person name="Lu M."/>
            <person name="Kyrpides N."/>
            <person name="Mavromatis K."/>
            <person name="Ivanova N."/>
            <person name="Brettin T."/>
            <person name="Detter J.C."/>
            <person name="Han C."/>
            <person name="Larimer F."/>
            <person name="Land M."/>
            <person name="Hauser L."/>
            <person name="Markowitz V."/>
            <person name="Cheng J.-F."/>
            <person name="Hugenholtz P."/>
            <person name="Woyke T."/>
            <person name="Wu D."/>
            <person name="Spring S."/>
            <person name="Schroeder M."/>
            <person name="Brambilla E."/>
            <person name="Klenk H.-P."/>
            <person name="Eisen J.A."/>
        </authorList>
    </citation>
    <scope>NUCLEOTIDE SEQUENCE [LARGE SCALE GENOMIC DNA]</scope>
    <source>
        <strain evidence="8">ATCC 49306 / DSM 6799 / DCB-1</strain>
    </source>
</reference>
<dbReference type="RefSeq" id="WP_014808807.1">
    <property type="nucleotide sequence ID" value="NC_018025.1"/>
</dbReference>
<feature type="transmembrane region" description="Helical" evidence="6">
    <location>
        <begin position="438"/>
        <end position="455"/>
    </location>
</feature>
<feature type="transmembrane region" description="Helical" evidence="6">
    <location>
        <begin position="302"/>
        <end position="324"/>
    </location>
</feature>
<dbReference type="NCBIfam" id="TIGR00785">
    <property type="entry name" value="dass"/>
    <property type="match status" value="1"/>
</dbReference>
<feature type="transmembrane region" description="Helical" evidence="6">
    <location>
        <begin position="336"/>
        <end position="353"/>
    </location>
</feature>
<evidence type="ECO:0000313" key="8">
    <source>
        <dbReference type="Proteomes" id="UP000006055"/>
    </source>
</evidence>
<feature type="transmembrane region" description="Helical" evidence="6">
    <location>
        <begin position="107"/>
        <end position="127"/>
    </location>
</feature>
<dbReference type="CDD" id="cd01115">
    <property type="entry name" value="SLC13_permease"/>
    <property type="match status" value="1"/>
</dbReference>
<feature type="transmembrane region" description="Helical" evidence="6">
    <location>
        <begin position="403"/>
        <end position="426"/>
    </location>
</feature>
<proteinExistence type="predicted"/>
<dbReference type="PATRIC" id="fig|706587.4.peg.1064"/>
<feature type="transmembrane region" description="Helical" evidence="6">
    <location>
        <begin position="200"/>
        <end position="225"/>
    </location>
</feature>
<dbReference type="GO" id="GO:0005886">
    <property type="term" value="C:plasma membrane"/>
    <property type="evidence" value="ECO:0007669"/>
    <property type="project" value="TreeGrafter"/>
</dbReference>
<dbReference type="HOGENOM" id="CLU_005170_0_0_7"/>
<dbReference type="eggNOG" id="COG0471">
    <property type="taxonomic scope" value="Bacteria"/>
</dbReference>
<feature type="transmembrane region" description="Helical" evidence="6">
    <location>
        <begin position="497"/>
        <end position="518"/>
    </location>
</feature>
<dbReference type="InterPro" id="IPR001898">
    <property type="entry name" value="SLC13A/DASS"/>
</dbReference>
<dbReference type="Proteomes" id="UP000006055">
    <property type="component" value="Chromosome"/>
</dbReference>